<proteinExistence type="predicted"/>
<name>A0AAV1CLL0_OLDCO</name>
<dbReference type="FunFam" id="1.25.40.10:FF:001093">
    <property type="entry name" value="Pentatricopeptide repeat-containing protein At2g34400"/>
    <property type="match status" value="1"/>
</dbReference>
<gene>
    <name evidence="3" type="ORF">OLC1_LOCUS7237</name>
</gene>
<protein>
    <submittedName>
        <fullName evidence="3">OLC1v1032656C1</fullName>
    </submittedName>
</protein>
<dbReference type="GO" id="GO:0003723">
    <property type="term" value="F:RNA binding"/>
    <property type="evidence" value="ECO:0007669"/>
    <property type="project" value="InterPro"/>
</dbReference>
<dbReference type="Gene3D" id="1.25.40.10">
    <property type="entry name" value="Tetratricopeptide repeat domain"/>
    <property type="match status" value="2"/>
</dbReference>
<evidence type="ECO:0000313" key="3">
    <source>
        <dbReference type="EMBL" id="CAI9096494.1"/>
    </source>
</evidence>
<dbReference type="InterPro" id="IPR046848">
    <property type="entry name" value="E_motif"/>
</dbReference>
<reference evidence="3" key="1">
    <citation type="submission" date="2023-03" db="EMBL/GenBank/DDBJ databases">
        <authorList>
            <person name="Julca I."/>
        </authorList>
    </citation>
    <scope>NUCLEOTIDE SEQUENCE</scope>
</reference>
<dbReference type="GO" id="GO:0009451">
    <property type="term" value="P:RNA modification"/>
    <property type="evidence" value="ECO:0007669"/>
    <property type="project" value="InterPro"/>
</dbReference>
<dbReference type="NCBIfam" id="TIGR00756">
    <property type="entry name" value="PPR"/>
    <property type="match status" value="4"/>
</dbReference>
<dbReference type="InterPro" id="IPR011990">
    <property type="entry name" value="TPR-like_helical_dom_sf"/>
</dbReference>
<keyword evidence="1" id="KW-0677">Repeat</keyword>
<dbReference type="PROSITE" id="PS51375">
    <property type="entry name" value="PPR"/>
    <property type="match status" value="2"/>
</dbReference>
<dbReference type="Pfam" id="PF13041">
    <property type="entry name" value="PPR_2"/>
    <property type="match status" value="1"/>
</dbReference>
<dbReference type="AlphaFoldDB" id="A0AAV1CLL0"/>
<dbReference type="InterPro" id="IPR046960">
    <property type="entry name" value="PPR_At4g14850-like_plant"/>
</dbReference>
<feature type="repeat" description="PPR" evidence="2">
    <location>
        <begin position="160"/>
        <end position="194"/>
    </location>
</feature>
<feature type="repeat" description="PPR" evidence="2">
    <location>
        <begin position="59"/>
        <end position="93"/>
    </location>
</feature>
<dbReference type="Pfam" id="PF20431">
    <property type="entry name" value="E_motif"/>
    <property type="match status" value="1"/>
</dbReference>
<accession>A0AAV1CLL0</accession>
<organism evidence="3 4">
    <name type="scientific">Oldenlandia corymbosa var. corymbosa</name>
    <dbReference type="NCBI Taxonomy" id="529605"/>
    <lineage>
        <taxon>Eukaryota</taxon>
        <taxon>Viridiplantae</taxon>
        <taxon>Streptophyta</taxon>
        <taxon>Embryophyta</taxon>
        <taxon>Tracheophyta</taxon>
        <taxon>Spermatophyta</taxon>
        <taxon>Magnoliopsida</taxon>
        <taxon>eudicotyledons</taxon>
        <taxon>Gunneridae</taxon>
        <taxon>Pentapetalae</taxon>
        <taxon>asterids</taxon>
        <taxon>lamiids</taxon>
        <taxon>Gentianales</taxon>
        <taxon>Rubiaceae</taxon>
        <taxon>Rubioideae</taxon>
        <taxon>Spermacoceae</taxon>
        <taxon>Hedyotis-Oldenlandia complex</taxon>
        <taxon>Oldenlandia</taxon>
    </lineage>
</organism>
<dbReference type="PANTHER" id="PTHR47926:SF352">
    <property type="entry name" value="REPEAT-CONTAINING PROTEIN, PUTATIVE-RELATED"/>
    <property type="match status" value="1"/>
</dbReference>
<evidence type="ECO:0000256" key="2">
    <source>
        <dbReference type="PROSITE-ProRule" id="PRU00708"/>
    </source>
</evidence>
<dbReference type="PANTHER" id="PTHR47926">
    <property type="entry name" value="PENTATRICOPEPTIDE REPEAT-CONTAINING PROTEIN"/>
    <property type="match status" value="1"/>
</dbReference>
<dbReference type="InterPro" id="IPR002885">
    <property type="entry name" value="PPR_rpt"/>
</dbReference>
<sequence>MIKAFLLKDEQEKTMDVYKCILRNGMPCVVSWTVLICGYAKKGDVFTARLIFDEAPLKDRGIWGAMMSGYVQNNCFKEGLGLFRLMQLKGIQPDEAILVSALSASAHLGSFDVGIWIHRHIEKFKLPLSIKLGTALLDMYAKCGYLDVAEKVFYEMPKRDVICWNTMLSGFALNGNVKGALRLFSEMEHSGIKPDDITFISMFTACSYGGTATEGLRLLNKMCSVYGIEPKSEHYGCIIDILSRAGLLAEAKIIVEKMHSSKSPSEEALAWRALLSACCSHEHIQLAEDAAEKVVELENHSGPYVLLSNMYSAAGRHDLAKRIRKRMQSRGIEKAPGCSSLEINGVVREFIAGEKTHLHREETFLLLEMVNKHSECV</sequence>
<evidence type="ECO:0000256" key="1">
    <source>
        <dbReference type="ARBA" id="ARBA00022737"/>
    </source>
</evidence>
<dbReference type="Pfam" id="PF01535">
    <property type="entry name" value="PPR"/>
    <property type="match status" value="3"/>
</dbReference>
<keyword evidence="4" id="KW-1185">Reference proteome</keyword>
<evidence type="ECO:0000313" key="4">
    <source>
        <dbReference type="Proteomes" id="UP001161247"/>
    </source>
</evidence>
<dbReference type="Proteomes" id="UP001161247">
    <property type="component" value="Chromosome 2"/>
</dbReference>
<dbReference type="EMBL" id="OX459119">
    <property type="protein sequence ID" value="CAI9096494.1"/>
    <property type="molecule type" value="Genomic_DNA"/>
</dbReference>